<dbReference type="GO" id="GO:0009279">
    <property type="term" value="C:cell outer membrane"/>
    <property type="evidence" value="ECO:0007669"/>
    <property type="project" value="UniProtKB-SubCell"/>
</dbReference>
<feature type="domain" description="TonB-dependent receptor-like beta-barrel" evidence="14">
    <location>
        <begin position="283"/>
        <end position="758"/>
    </location>
</feature>
<dbReference type="Pfam" id="PF00593">
    <property type="entry name" value="TonB_dep_Rec_b-barrel"/>
    <property type="match status" value="1"/>
</dbReference>
<comment type="subcellular location">
    <subcellularLocation>
        <location evidence="1 11">Cell outer membrane</location>
        <topology evidence="1 11">Multi-pass membrane protein</topology>
    </subcellularLocation>
</comment>
<keyword evidence="10 11" id="KW-0998">Cell outer membrane</keyword>
<dbReference type="Pfam" id="PF07715">
    <property type="entry name" value="Plug"/>
    <property type="match status" value="1"/>
</dbReference>
<gene>
    <name evidence="16" type="ORF">GRI75_10375</name>
</gene>
<dbReference type="AlphaFoldDB" id="A0A6I4UYS4"/>
<proteinExistence type="inferred from homology"/>
<evidence type="ECO:0000256" key="11">
    <source>
        <dbReference type="PROSITE-ProRule" id="PRU01360"/>
    </source>
</evidence>
<protein>
    <submittedName>
        <fullName evidence="16">TonB-dependent receptor</fullName>
    </submittedName>
</protein>
<keyword evidence="5 11" id="KW-0812">Transmembrane</keyword>
<feature type="chain" id="PRO_5026006242" evidence="13">
    <location>
        <begin position="26"/>
        <end position="795"/>
    </location>
</feature>
<dbReference type="SUPFAM" id="SSF56935">
    <property type="entry name" value="Porins"/>
    <property type="match status" value="1"/>
</dbReference>
<name>A0A6I4UYS4_9SPHN</name>
<evidence type="ECO:0000256" key="7">
    <source>
        <dbReference type="ARBA" id="ARBA00023065"/>
    </source>
</evidence>
<comment type="similarity">
    <text evidence="11 12">Belongs to the TonB-dependent receptor family.</text>
</comment>
<dbReference type="PROSITE" id="PS52016">
    <property type="entry name" value="TONB_DEPENDENT_REC_3"/>
    <property type="match status" value="1"/>
</dbReference>
<evidence type="ECO:0000256" key="12">
    <source>
        <dbReference type="RuleBase" id="RU003357"/>
    </source>
</evidence>
<evidence type="ECO:0000256" key="8">
    <source>
        <dbReference type="ARBA" id="ARBA00023077"/>
    </source>
</evidence>
<keyword evidence="3 11" id="KW-1134">Transmembrane beta strand</keyword>
<evidence type="ECO:0000256" key="13">
    <source>
        <dbReference type="SAM" id="SignalP"/>
    </source>
</evidence>
<dbReference type="Gene3D" id="2.40.170.20">
    <property type="entry name" value="TonB-dependent receptor, beta-barrel domain"/>
    <property type="match status" value="1"/>
</dbReference>
<evidence type="ECO:0000259" key="14">
    <source>
        <dbReference type="Pfam" id="PF00593"/>
    </source>
</evidence>
<dbReference type="RefSeq" id="WP_160746899.1">
    <property type="nucleotide sequence ID" value="NZ_WTYK01000005.1"/>
</dbReference>
<evidence type="ECO:0000313" key="16">
    <source>
        <dbReference type="EMBL" id="MXP42045.1"/>
    </source>
</evidence>
<keyword evidence="6" id="KW-0408">Iron</keyword>
<evidence type="ECO:0000256" key="4">
    <source>
        <dbReference type="ARBA" id="ARBA00022496"/>
    </source>
</evidence>
<evidence type="ECO:0000256" key="2">
    <source>
        <dbReference type="ARBA" id="ARBA00022448"/>
    </source>
</evidence>
<keyword evidence="9 11" id="KW-0472">Membrane</keyword>
<dbReference type="OrthoDB" id="9760333at2"/>
<evidence type="ECO:0000256" key="6">
    <source>
        <dbReference type="ARBA" id="ARBA00023004"/>
    </source>
</evidence>
<keyword evidence="17" id="KW-1185">Reference proteome</keyword>
<dbReference type="InterPro" id="IPR012910">
    <property type="entry name" value="Plug_dom"/>
</dbReference>
<reference evidence="16 17" key="1">
    <citation type="submission" date="2019-12" db="EMBL/GenBank/DDBJ databases">
        <title>Genomic-based taxomic classification of the family Erythrobacteraceae.</title>
        <authorList>
            <person name="Xu L."/>
        </authorList>
    </citation>
    <scope>NUCLEOTIDE SEQUENCE [LARGE SCALE GENOMIC DNA]</scope>
    <source>
        <strain evidence="16 17">MCCC 1K02066</strain>
    </source>
</reference>
<evidence type="ECO:0000256" key="5">
    <source>
        <dbReference type="ARBA" id="ARBA00022692"/>
    </source>
</evidence>
<keyword evidence="7" id="KW-0406">Ion transport</keyword>
<sequence length="795" mass="86003">MNKGFRAALICSSAFLPVLSPSAFAQEVQSDADGADAGLQGVAAEERSPADSFGGDIVVTARRTSELISDVPISISAFSQEKMDVRSVKTFEDIANITPGVAISGGNRISIRGVIPGGNAGTTGIYIDDTPIQVYSASFATDALPLLFDLERVEVLRGPQGTLFGSGSMGGTIRYITPQPDLTGHSTYARAEVSALQSGGVSYEAGVATGGPIVADRLAFRVSGIFRRDAGWIDRVDRRTGEVIDEDHDWQRTYVLRGALTWAPIDGLEITPAILHQNRFQHHSGSYADTGPDVAWEGFSDPNRGIYRNGARIETPGRDRLTLYSLAVEYDLGPVSLFSNSSYYDRKNRNVTDASMFEAALFGLVTSTGPAVPGVADYDSHGVAANTQKTLTQEVRLQSNTDGRLSWVVGAFYQKNKQFNQELVMAPSLDQLIGNTFGMTVVEFFGQPLLPGDVGIDISLWHEPSQIAGFGEISFDLTDRLSLAAGVRIAESKYTYRNYSNGPYNNGLNEQSGSTKESSVTPKFSANYDVNDDIMVYATAAKGFRAGGANQPIPLDQCSGELNDLGLTGQPASFESDSVWSYELGTKSRIARGLNVAASAYHIDWTNIQRGVALPLCGFGFTTNLGSARIRGFDLQADARLTDNLTMGVAVGHVNARFQETIPLATGENLVTEGDRVPVSPWTVSLSGDYVVPIGSNEAYLHAEYNYAADYRGPLVSENPLNSSFDPDNFPQPSIQRASIRSGVRFDNLDVSLFVNNLWSSRQLVARENQQLGSPAYFQTFLRPRTIGLTVSYRR</sequence>
<dbReference type="GO" id="GO:0006826">
    <property type="term" value="P:iron ion transport"/>
    <property type="evidence" value="ECO:0007669"/>
    <property type="project" value="UniProtKB-KW"/>
</dbReference>
<evidence type="ECO:0000313" key="17">
    <source>
        <dbReference type="Proteomes" id="UP000469159"/>
    </source>
</evidence>
<keyword evidence="4" id="KW-0410">Iron transport</keyword>
<dbReference type="EMBL" id="WTYK01000005">
    <property type="protein sequence ID" value="MXP42045.1"/>
    <property type="molecule type" value="Genomic_DNA"/>
</dbReference>
<dbReference type="InterPro" id="IPR039426">
    <property type="entry name" value="TonB-dep_rcpt-like"/>
</dbReference>
<dbReference type="PANTHER" id="PTHR32552">
    <property type="entry name" value="FERRICHROME IRON RECEPTOR-RELATED"/>
    <property type="match status" value="1"/>
</dbReference>
<evidence type="ECO:0000256" key="1">
    <source>
        <dbReference type="ARBA" id="ARBA00004571"/>
    </source>
</evidence>
<evidence type="ECO:0000256" key="10">
    <source>
        <dbReference type="ARBA" id="ARBA00023237"/>
    </source>
</evidence>
<keyword evidence="13" id="KW-0732">Signal</keyword>
<dbReference type="InterPro" id="IPR000531">
    <property type="entry name" value="Beta-barrel_TonB"/>
</dbReference>
<dbReference type="Proteomes" id="UP000469159">
    <property type="component" value="Unassembled WGS sequence"/>
</dbReference>
<comment type="caution">
    <text evidence="16">The sequence shown here is derived from an EMBL/GenBank/DDBJ whole genome shotgun (WGS) entry which is preliminary data.</text>
</comment>
<dbReference type="InterPro" id="IPR036942">
    <property type="entry name" value="Beta-barrel_TonB_sf"/>
</dbReference>
<evidence type="ECO:0000259" key="15">
    <source>
        <dbReference type="Pfam" id="PF07715"/>
    </source>
</evidence>
<organism evidence="16 17">
    <name type="scientific">Croceibacterium soli</name>
    <dbReference type="NCBI Taxonomy" id="1739690"/>
    <lineage>
        <taxon>Bacteria</taxon>
        <taxon>Pseudomonadati</taxon>
        <taxon>Pseudomonadota</taxon>
        <taxon>Alphaproteobacteria</taxon>
        <taxon>Sphingomonadales</taxon>
        <taxon>Erythrobacteraceae</taxon>
        <taxon>Croceibacterium</taxon>
    </lineage>
</organism>
<feature type="domain" description="TonB-dependent receptor plug" evidence="15">
    <location>
        <begin position="69"/>
        <end position="172"/>
    </location>
</feature>
<keyword evidence="16" id="KW-0675">Receptor</keyword>
<feature type="signal peptide" evidence="13">
    <location>
        <begin position="1"/>
        <end position="25"/>
    </location>
</feature>
<evidence type="ECO:0000256" key="3">
    <source>
        <dbReference type="ARBA" id="ARBA00022452"/>
    </source>
</evidence>
<accession>A0A6I4UYS4</accession>
<dbReference type="PANTHER" id="PTHR32552:SF81">
    <property type="entry name" value="TONB-DEPENDENT OUTER MEMBRANE RECEPTOR"/>
    <property type="match status" value="1"/>
</dbReference>
<evidence type="ECO:0000256" key="9">
    <source>
        <dbReference type="ARBA" id="ARBA00023136"/>
    </source>
</evidence>
<keyword evidence="8 12" id="KW-0798">TonB box</keyword>
<keyword evidence="2 11" id="KW-0813">Transport</keyword>